<dbReference type="SUPFAM" id="SSF56300">
    <property type="entry name" value="Metallo-dependent phosphatases"/>
    <property type="match status" value="1"/>
</dbReference>
<feature type="compositionally biased region" description="Low complexity" evidence="1">
    <location>
        <begin position="114"/>
        <end position="128"/>
    </location>
</feature>
<feature type="compositionally biased region" description="Basic and acidic residues" evidence="1">
    <location>
        <begin position="26"/>
        <end position="37"/>
    </location>
</feature>
<dbReference type="GO" id="GO:0016787">
    <property type="term" value="F:hydrolase activity"/>
    <property type="evidence" value="ECO:0007669"/>
    <property type="project" value="InterPro"/>
</dbReference>
<evidence type="ECO:0000313" key="4">
    <source>
        <dbReference type="Proteomes" id="UP000317691"/>
    </source>
</evidence>
<feature type="region of interest" description="Disordered" evidence="1">
    <location>
        <begin position="1"/>
        <end position="149"/>
    </location>
</feature>
<dbReference type="AlphaFoldDB" id="A0A538THJ3"/>
<dbReference type="Proteomes" id="UP000317691">
    <property type="component" value="Unassembled WGS sequence"/>
</dbReference>
<sequence length="453" mass="49780">MSLDAARPGRDRGPGGHRAPAADTCVRPRRDLRDPSLRRRRGGVGGVRRGPARWTRGHDGRADRPEAGITPDLRGHAHRGRVSLSGPASACLHPVVPDRPGRCDEEGKGERGSRVAGRLGRAPGRPAGQSRSRRRKVREPLASDRGSSKRLTPVSCLRASIVSDPRSVHVTADVLYASDLHGQRSLYLDFFEMAWRTRARAAILGGDLAPHTDVTAQRKFYSEFFLPLVREYLGKPGSADLYYIAGNDDWKASLTVVEEAGIDRLRYIHGRSIEFLEGTWIAGLASVPITPFGMKDWDRWEEGLSPAARMEGFRSEPEGGLRAFTFKGRERQESLAADLEALERTLPPEGTPVICVFHCPPYGTALDQIARGVHVGSRETRRFLERRHPLLGLHGHIHESPAVSGRFVDRVGPTICVNAGQKMGSALHAAWFRLDDLEGTLEHSLLGMATSAK</sequence>
<accession>A0A538THJ3</accession>
<name>A0A538THJ3_UNCEI</name>
<evidence type="ECO:0000256" key="1">
    <source>
        <dbReference type="SAM" id="MobiDB-lite"/>
    </source>
</evidence>
<gene>
    <name evidence="3" type="ORF">E6K79_10610</name>
</gene>
<dbReference type="InterPro" id="IPR029052">
    <property type="entry name" value="Metallo-depent_PP-like"/>
</dbReference>
<dbReference type="EMBL" id="VBOZ01000033">
    <property type="protein sequence ID" value="TMQ63090.1"/>
    <property type="molecule type" value="Genomic_DNA"/>
</dbReference>
<proteinExistence type="predicted"/>
<dbReference type="PANTHER" id="PTHR37523">
    <property type="entry name" value="METALLOPHOSPHOESTERASE"/>
    <property type="match status" value="1"/>
</dbReference>
<dbReference type="Gene3D" id="3.60.21.10">
    <property type="match status" value="1"/>
</dbReference>
<evidence type="ECO:0000259" key="2">
    <source>
        <dbReference type="Pfam" id="PF00149"/>
    </source>
</evidence>
<feature type="compositionally biased region" description="Basic and acidic residues" evidence="1">
    <location>
        <begin position="99"/>
        <end position="113"/>
    </location>
</feature>
<reference evidence="3 4" key="1">
    <citation type="journal article" date="2019" name="Nat. Microbiol.">
        <title>Mediterranean grassland soil C-N compound turnover is dependent on rainfall and depth, and is mediated by genomically divergent microorganisms.</title>
        <authorList>
            <person name="Diamond S."/>
            <person name="Andeer P.F."/>
            <person name="Li Z."/>
            <person name="Crits-Christoph A."/>
            <person name="Burstein D."/>
            <person name="Anantharaman K."/>
            <person name="Lane K.R."/>
            <person name="Thomas B.C."/>
            <person name="Pan C."/>
            <person name="Northen T.R."/>
            <person name="Banfield J.F."/>
        </authorList>
    </citation>
    <scope>NUCLEOTIDE SEQUENCE [LARGE SCALE GENOMIC DNA]</scope>
    <source>
        <strain evidence="3">WS_9</strain>
    </source>
</reference>
<dbReference type="PANTHER" id="PTHR37523:SF1">
    <property type="entry name" value="CALCINEURIN-LIKE PHOSPHOESTERASE DOMAIN-CONTAINING PROTEIN"/>
    <property type="match status" value="1"/>
</dbReference>
<dbReference type="InterPro" id="IPR004843">
    <property type="entry name" value="Calcineurin-like_PHP"/>
</dbReference>
<feature type="compositionally biased region" description="Basic and acidic residues" evidence="1">
    <location>
        <begin position="56"/>
        <end position="66"/>
    </location>
</feature>
<evidence type="ECO:0000313" key="3">
    <source>
        <dbReference type="EMBL" id="TMQ63090.1"/>
    </source>
</evidence>
<dbReference type="Pfam" id="PF00149">
    <property type="entry name" value="Metallophos"/>
    <property type="match status" value="1"/>
</dbReference>
<protein>
    <recommendedName>
        <fullName evidence="2">Calcineurin-like phosphoesterase domain-containing protein</fullName>
    </recommendedName>
</protein>
<comment type="caution">
    <text evidence="3">The sequence shown here is derived from an EMBL/GenBank/DDBJ whole genome shotgun (WGS) entry which is preliminary data.</text>
</comment>
<feature type="domain" description="Calcineurin-like phosphoesterase" evidence="2">
    <location>
        <begin position="174"/>
        <end position="399"/>
    </location>
</feature>
<organism evidence="3 4">
    <name type="scientific">Eiseniibacteriota bacterium</name>
    <dbReference type="NCBI Taxonomy" id="2212470"/>
    <lineage>
        <taxon>Bacteria</taxon>
        <taxon>Candidatus Eiseniibacteriota</taxon>
    </lineage>
</organism>